<name>K8DZQ4_9FIRM</name>
<dbReference type="RefSeq" id="WP_008412136.1">
    <property type="nucleotide sequence ID" value="NZ_CAOS01000011.1"/>
</dbReference>
<gene>
    <name evidence="1" type="ORF">DESHY_40167</name>
</gene>
<dbReference type="Pfam" id="PF08921">
    <property type="entry name" value="DUF1904"/>
    <property type="match status" value="1"/>
</dbReference>
<protein>
    <recommendedName>
        <fullName evidence="3">DUF1904 domain-containing protein</fullName>
    </recommendedName>
</protein>
<reference evidence="1 2" key="1">
    <citation type="journal article" date="2013" name="Genome Announc.">
        <title>Genome Sequence of the Sulfate-Reducing Bacterium Desulfotomaculum hydrothermale Lam5(T).</title>
        <authorList>
            <person name="Amin O."/>
            <person name="Fardeau M.L."/>
            <person name="Valette O."/>
            <person name="Hirschler-Rea A."/>
            <person name="Barbe V."/>
            <person name="Medigue C."/>
            <person name="Vacherie B."/>
            <person name="Ollivier B."/>
            <person name="Bertin P.N."/>
            <person name="Dolla A."/>
        </authorList>
    </citation>
    <scope>NUCLEOTIDE SEQUENCE [LARGE SCALE GENOMIC DNA]</scope>
    <source>
        <strain evidence="2">Lam5 / DSM 18033</strain>
    </source>
</reference>
<dbReference type="InterPro" id="IPR014347">
    <property type="entry name" value="Tautomerase/MIF_sf"/>
</dbReference>
<evidence type="ECO:0000313" key="2">
    <source>
        <dbReference type="Proteomes" id="UP000009315"/>
    </source>
</evidence>
<keyword evidence="2" id="KW-1185">Reference proteome</keyword>
<accession>K8DZQ4</accession>
<proteinExistence type="predicted"/>
<dbReference type="OrthoDB" id="5587545at2"/>
<dbReference type="STRING" id="1121428.DESHY_40167"/>
<evidence type="ECO:0008006" key="3">
    <source>
        <dbReference type="Google" id="ProtNLM"/>
    </source>
</evidence>
<dbReference type="EMBL" id="CAOS01000011">
    <property type="protein sequence ID" value="CCO08617.1"/>
    <property type="molecule type" value="Genomic_DNA"/>
</dbReference>
<comment type="caution">
    <text evidence="1">The sequence shown here is derived from an EMBL/GenBank/DDBJ whole genome shotgun (WGS) entry which is preliminary data.</text>
</comment>
<organism evidence="1 2">
    <name type="scientific">Desulforamulus hydrothermalis Lam5 = DSM 18033</name>
    <dbReference type="NCBI Taxonomy" id="1121428"/>
    <lineage>
        <taxon>Bacteria</taxon>
        <taxon>Bacillati</taxon>
        <taxon>Bacillota</taxon>
        <taxon>Clostridia</taxon>
        <taxon>Eubacteriales</taxon>
        <taxon>Peptococcaceae</taxon>
        <taxon>Desulforamulus</taxon>
    </lineage>
</organism>
<dbReference type="SUPFAM" id="SSF55331">
    <property type="entry name" value="Tautomerase/MIF"/>
    <property type="match status" value="1"/>
</dbReference>
<dbReference type="Proteomes" id="UP000009315">
    <property type="component" value="Unassembled WGS sequence"/>
</dbReference>
<dbReference type="Gene3D" id="3.30.429.10">
    <property type="entry name" value="Macrophage Migration Inhibitory Factor"/>
    <property type="match status" value="1"/>
</dbReference>
<sequence length="108" mass="12489">MPQIKIRGISLEKICSLSEELIDRLQQVINCPKEDLTLEYIPTTFISDGKPAAGYPFVEVAWFDRGQETQDRVAETITNLIRRTGYAGVDVMFTVFEKHRYYENGEHF</sequence>
<dbReference type="InterPro" id="IPR015017">
    <property type="entry name" value="DUF1904"/>
</dbReference>
<dbReference type="AlphaFoldDB" id="K8DZQ4"/>
<evidence type="ECO:0000313" key="1">
    <source>
        <dbReference type="EMBL" id="CCO08617.1"/>
    </source>
</evidence>
<dbReference type="eggNOG" id="COG1942">
    <property type="taxonomic scope" value="Bacteria"/>
</dbReference>